<comment type="caution">
    <text evidence="1">The sequence shown here is derived from an EMBL/GenBank/DDBJ whole genome shotgun (WGS) entry which is preliminary data.</text>
</comment>
<name>A0A1E3VUF2_9HYPH</name>
<reference evidence="1 2" key="1">
    <citation type="journal article" date="2016" name="Environ. Microbiol.">
        <title>New Methyloceanibacter diversity from North Sea sediments includes methanotroph containing solely the soluble methane monooxygenase.</title>
        <authorList>
            <person name="Vekeman B."/>
            <person name="Kerckhof F.M."/>
            <person name="Cremers G."/>
            <person name="de Vos P."/>
            <person name="Vandamme P."/>
            <person name="Boon N."/>
            <person name="Op den Camp H.J."/>
            <person name="Heylen K."/>
        </authorList>
    </citation>
    <scope>NUCLEOTIDE SEQUENCE [LARGE SCALE GENOMIC DNA]</scope>
    <source>
        <strain evidence="1 2">R-67176</strain>
    </source>
</reference>
<dbReference type="EMBL" id="LPWE01000002">
    <property type="protein sequence ID" value="ODR97180.1"/>
    <property type="molecule type" value="Genomic_DNA"/>
</dbReference>
<organism evidence="1 2">
    <name type="scientific">Methyloceanibacter stevinii</name>
    <dbReference type="NCBI Taxonomy" id="1774970"/>
    <lineage>
        <taxon>Bacteria</taxon>
        <taxon>Pseudomonadati</taxon>
        <taxon>Pseudomonadota</taxon>
        <taxon>Alphaproteobacteria</taxon>
        <taxon>Hyphomicrobiales</taxon>
        <taxon>Hyphomicrobiaceae</taxon>
        <taxon>Methyloceanibacter</taxon>
    </lineage>
</organism>
<dbReference type="Proteomes" id="UP000094172">
    <property type="component" value="Unassembled WGS sequence"/>
</dbReference>
<sequence length="105" mass="12040">MEILKRFCDIAELKRLESFRRPPLGDRDVVVPHDVELLDLNQVLVPAGIVRDVDCQFTGPDLDLQKCRGGDQERCARRGQLVRECIVDDRVDVQGTRLGSQRVRR</sequence>
<gene>
    <name evidence="1" type="ORF">AUC70_13005</name>
</gene>
<evidence type="ECO:0000313" key="1">
    <source>
        <dbReference type="EMBL" id="ODR97180.1"/>
    </source>
</evidence>
<protein>
    <submittedName>
        <fullName evidence="1">Uncharacterized protein</fullName>
    </submittedName>
</protein>
<accession>A0A1E3VUF2</accession>
<evidence type="ECO:0000313" key="2">
    <source>
        <dbReference type="Proteomes" id="UP000094172"/>
    </source>
</evidence>
<keyword evidence="2" id="KW-1185">Reference proteome</keyword>
<proteinExistence type="predicted"/>
<dbReference type="AlphaFoldDB" id="A0A1E3VUF2"/>